<evidence type="ECO:0000256" key="6">
    <source>
        <dbReference type="ARBA" id="ARBA00022989"/>
    </source>
</evidence>
<evidence type="ECO:0000313" key="9">
    <source>
        <dbReference type="Proteomes" id="UP000239650"/>
    </source>
</evidence>
<keyword evidence="7" id="KW-0472">Membrane</keyword>
<dbReference type="InterPro" id="IPR051449">
    <property type="entry name" value="ABC-2_transporter_component"/>
</dbReference>
<evidence type="ECO:0000256" key="3">
    <source>
        <dbReference type="ARBA" id="ARBA00022448"/>
    </source>
</evidence>
<evidence type="ECO:0000313" key="8">
    <source>
        <dbReference type="EMBL" id="SPE22324.1"/>
    </source>
</evidence>
<keyword evidence="3" id="KW-0813">Transport</keyword>
<gene>
    <name evidence="8" type="primary">ybhR</name>
    <name evidence="8" type="ORF">LAS9267_01661</name>
</gene>
<evidence type="ECO:0000256" key="2">
    <source>
        <dbReference type="ARBA" id="ARBA00007783"/>
    </source>
</evidence>
<accession>A0A094XYL8</accession>
<reference evidence="8 9" key="1">
    <citation type="submission" date="2018-02" db="EMBL/GenBank/DDBJ databases">
        <authorList>
            <person name="Rodrigo-Torres L."/>
            <person name="Arahal R. D."/>
            <person name="Lucena T."/>
        </authorList>
    </citation>
    <scope>NUCLEOTIDE SEQUENCE [LARGE SCALE GENOMIC DNA]</scope>
    <source>
        <strain evidence="8 9">CECT 9267</strain>
    </source>
</reference>
<dbReference type="EMBL" id="OKRC01000008">
    <property type="protein sequence ID" value="SPE22324.1"/>
    <property type="molecule type" value="Genomic_DNA"/>
</dbReference>
<protein>
    <submittedName>
        <fullName evidence="8">Inner membrane transport permease YbhR</fullName>
    </submittedName>
</protein>
<evidence type="ECO:0000256" key="7">
    <source>
        <dbReference type="ARBA" id="ARBA00023136"/>
    </source>
</evidence>
<dbReference type="GO" id="GO:0005886">
    <property type="term" value="C:plasma membrane"/>
    <property type="evidence" value="ECO:0007669"/>
    <property type="project" value="UniProtKB-SubCell"/>
</dbReference>
<dbReference type="InterPro" id="IPR047817">
    <property type="entry name" value="ABC2_TM_bact-type"/>
</dbReference>
<dbReference type="Proteomes" id="UP000239650">
    <property type="component" value="Unassembled WGS sequence"/>
</dbReference>
<evidence type="ECO:0000256" key="5">
    <source>
        <dbReference type="ARBA" id="ARBA00022692"/>
    </source>
</evidence>
<dbReference type="PANTHER" id="PTHR30294">
    <property type="entry name" value="MEMBRANE COMPONENT OF ABC TRANSPORTER YHHJ-RELATED"/>
    <property type="match status" value="1"/>
</dbReference>
<dbReference type="PROSITE" id="PS51012">
    <property type="entry name" value="ABC_TM2"/>
    <property type="match status" value="1"/>
</dbReference>
<dbReference type="InterPro" id="IPR013525">
    <property type="entry name" value="ABC2_TM"/>
</dbReference>
<comment type="caution">
    <text evidence="8">The sequence shown here is derived from an EMBL/GenBank/DDBJ whole genome shotgun (WGS) entry which is preliminary data.</text>
</comment>
<evidence type="ECO:0000256" key="1">
    <source>
        <dbReference type="ARBA" id="ARBA00004651"/>
    </source>
</evidence>
<dbReference type="GO" id="GO:0140359">
    <property type="term" value="F:ABC-type transporter activity"/>
    <property type="evidence" value="ECO:0007669"/>
    <property type="project" value="InterPro"/>
</dbReference>
<dbReference type="PANTHER" id="PTHR30294:SF38">
    <property type="entry name" value="TRANSPORT PERMEASE PROTEIN"/>
    <property type="match status" value="1"/>
</dbReference>
<keyword evidence="6" id="KW-1133">Transmembrane helix</keyword>
<dbReference type="Pfam" id="PF12698">
    <property type="entry name" value="ABC2_membrane_3"/>
    <property type="match status" value="1"/>
</dbReference>
<keyword evidence="5" id="KW-0812">Transmembrane</keyword>
<dbReference type="AlphaFoldDB" id="A0A094XYL8"/>
<dbReference type="RefSeq" id="WP_035147419.1">
    <property type="nucleotide sequence ID" value="NZ_CAKMCP010000006.1"/>
</dbReference>
<sequence length="370" mass="40955">MKTFAIAKRVLTELSRDKRTLALMFVAPILIILLLSLIFSASSTTNTKMGVVAVPTKLEQRLDDTEHVTVKRYTTESAAKKALKTDRIDAIVQHKDNQYDLTYANVDAAQTTAAKMAFKNALTNQTITGLQQKLAQTTAALAAVTHQQPQKQQSTKQVKIINHYAYGDADTGFFNKILPILIGFFVFFFVFLISGMALLRERTSGTLDRLLATPVKRYEIVFGYMLSYGVLAIIQTLVIVLVTILILGVQVVGNIGSLVLINLLLALVALSFGILLSTFANSEFQMMQFIPIVVIPQVFFTGIIPLDSMANWVQVISYVMPIRYSGAASSAIMLRGTHLSALWPEMIVLLVFLVISTILNITGLKRYRKV</sequence>
<comment type="subcellular location">
    <subcellularLocation>
        <location evidence="1">Cell membrane</location>
        <topology evidence="1">Multi-pass membrane protein</topology>
    </subcellularLocation>
</comment>
<organism evidence="8 9">
    <name type="scientific">Latilactobacillus sakei</name>
    <name type="common">Lactobacillus sakei</name>
    <dbReference type="NCBI Taxonomy" id="1599"/>
    <lineage>
        <taxon>Bacteria</taxon>
        <taxon>Bacillati</taxon>
        <taxon>Bacillota</taxon>
        <taxon>Bacilli</taxon>
        <taxon>Lactobacillales</taxon>
        <taxon>Lactobacillaceae</taxon>
        <taxon>Latilactobacillus</taxon>
    </lineage>
</organism>
<keyword evidence="4" id="KW-1003">Cell membrane</keyword>
<name>A0A094XYL8_LATSK</name>
<proteinExistence type="inferred from homology"/>
<comment type="similarity">
    <text evidence="2">Belongs to the ABC-2 integral membrane protein family.</text>
</comment>
<dbReference type="GeneID" id="57133059"/>
<evidence type="ECO:0000256" key="4">
    <source>
        <dbReference type="ARBA" id="ARBA00022475"/>
    </source>
</evidence>